<name>A0AAN4YWY8_ASPOZ</name>
<evidence type="ECO:0000313" key="1">
    <source>
        <dbReference type="EMBL" id="GMG38511.1"/>
    </source>
</evidence>
<organism evidence="1 2">
    <name type="scientific">Aspergillus oryzae</name>
    <name type="common">Yellow koji mold</name>
    <dbReference type="NCBI Taxonomy" id="5062"/>
    <lineage>
        <taxon>Eukaryota</taxon>
        <taxon>Fungi</taxon>
        <taxon>Dikarya</taxon>
        <taxon>Ascomycota</taxon>
        <taxon>Pezizomycotina</taxon>
        <taxon>Eurotiomycetes</taxon>
        <taxon>Eurotiomycetidae</taxon>
        <taxon>Eurotiales</taxon>
        <taxon>Aspergillaceae</taxon>
        <taxon>Aspergillus</taxon>
        <taxon>Aspergillus subgen. Circumdati</taxon>
    </lineage>
</organism>
<protein>
    <submittedName>
        <fullName evidence="1">Unnamed protein product</fullName>
    </submittedName>
</protein>
<accession>A0AAN4YWY8</accession>
<proteinExistence type="predicted"/>
<sequence length="73" mass="7928">MDSQGRYTSSPANGATYLLSDDGVILVPNANQLGQFPGIYLSTVGGIVILEHDNVIVRLGFHISYLVDVFTTW</sequence>
<gene>
    <name evidence="1" type="ORF">Aory04_001319900</name>
</gene>
<dbReference type="Proteomes" id="UP001165205">
    <property type="component" value="Unassembled WGS sequence"/>
</dbReference>
<dbReference type="AlphaFoldDB" id="A0AAN4YWY8"/>
<reference evidence="1" key="1">
    <citation type="submission" date="2023-04" db="EMBL/GenBank/DDBJ databases">
        <title>Aspergillus oryzae NBRC 4228.</title>
        <authorList>
            <person name="Ichikawa N."/>
            <person name="Sato H."/>
            <person name="Tonouchi N."/>
        </authorList>
    </citation>
    <scope>NUCLEOTIDE SEQUENCE</scope>
    <source>
        <strain evidence="1">NBRC 4228</strain>
    </source>
</reference>
<comment type="caution">
    <text evidence="1">The sequence shown here is derived from an EMBL/GenBank/DDBJ whole genome shotgun (WGS) entry which is preliminary data.</text>
</comment>
<evidence type="ECO:0000313" key="2">
    <source>
        <dbReference type="Proteomes" id="UP001165205"/>
    </source>
</evidence>
<dbReference type="EMBL" id="BSYA01000314">
    <property type="protein sequence ID" value="GMG38511.1"/>
    <property type="molecule type" value="Genomic_DNA"/>
</dbReference>